<evidence type="ECO:0000313" key="1">
    <source>
        <dbReference type="EMBL" id="MEQ2226760.1"/>
    </source>
</evidence>
<accession>A0ABV0T326</accession>
<sequence length="87" mass="9643">MKKKKILTTACKSSVIGCCIRTNQISKVRSIWRCIANASVRCWENISDAGLGRSKWSKGQCQPTASASRLLTAEIDSGYKDITRYSL</sequence>
<organism evidence="1 2">
    <name type="scientific">Ilyodon furcidens</name>
    <name type="common">goldbreast splitfin</name>
    <dbReference type="NCBI Taxonomy" id="33524"/>
    <lineage>
        <taxon>Eukaryota</taxon>
        <taxon>Metazoa</taxon>
        <taxon>Chordata</taxon>
        <taxon>Craniata</taxon>
        <taxon>Vertebrata</taxon>
        <taxon>Euteleostomi</taxon>
        <taxon>Actinopterygii</taxon>
        <taxon>Neopterygii</taxon>
        <taxon>Teleostei</taxon>
        <taxon>Neoteleostei</taxon>
        <taxon>Acanthomorphata</taxon>
        <taxon>Ovalentaria</taxon>
        <taxon>Atherinomorphae</taxon>
        <taxon>Cyprinodontiformes</taxon>
        <taxon>Goodeidae</taxon>
        <taxon>Ilyodon</taxon>
    </lineage>
</organism>
<name>A0ABV0T326_9TELE</name>
<keyword evidence="2" id="KW-1185">Reference proteome</keyword>
<protein>
    <submittedName>
        <fullName evidence="1">Uncharacterized protein</fullName>
    </submittedName>
</protein>
<proteinExistence type="predicted"/>
<dbReference type="Proteomes" id="UP001482620">
    <property type="component" value="Unassembled WGS sequence"/>
</dbReference>
<dbReference type="EMBL" id="JAHRIQ010016180">
    <property type="protein sequence ID" value="MEQ2226760.1"/>
    <property type="molecule type" value="Genomic_DNA"/>
</dbReference>
<evidence type="ECO:0000313" key="2">
    <source>
        <dbReference type="Proteomes" id="UP001482620"/>
    </source>
</evidence>
<comment type="caution">
    <text evidence="1">The sequence shown here is derived from an EMBL/GenBank/DDBJ whole genome shotgun (WGS) entry which is preliminary data.</text>
</comment>
<reference evidence="1 2" key="1">
    <citation type="submission" date="2021-06" db="EMBL/GenBank/DDBJ databases">
        <authorList>
            <person name="Palmer J.M."/>
        </authorList>
    </citation>
    <scope>NUCLEOTIDE SEQUENCE [LARGE SCALE GENOMIC DNA]</scope>
    <source>
        <strain evidence="2">if_2019</strain>
        <tissue evidence="1">Muscle</tissue>
    </source>
</reference>
<gene>
    <name evidence="1" type="ORF">ILYODFUR_030636</name>
</gene>